<dbReference type="GO" id="GO:0005737">
    <property type="term" value="C:cytoplasm"/>
    <property type="evidence" value="ECO:0007669"/>
    <property type="project" value="TreeGrafter"/>
</dbReference>
<protein>
    <recommendedName>
        <fullName evidence="3">Phosphoglycerate mutase</fullName>
    </recommendedName>
</protein>
<dbReference type="InterPro" id="IPR013078">
    <property type="entry name" value="His_Pase_superF_clade-1"/>
</dbReference>
<proteinExistence type="predicted"/>
<evidence type="ECO:0000313" key="2">
    <source>
        <dbReference type="EMBL" id="CAD8878483.1"/>
    </source>
</evidence>
<feature type="binding site" evidence="1">
    <location>
        <position position="74"/>
    </location>
    <ligand>
        <name>substrate</name>
    </ligand>
</feature>
<dbReference type="PANTHER" id="PTHR48100">
    <property type="entry name" value="BROAD-SPECIFICITY PHOSPHATASE YOR283W-RELATED"/>
    <property type="match status" value="1"/>
</dbReference>
<dbReference type="Pfam" id="PF00300">
    <property type="entry name" value="His_Phos_1"/>
    <property type="match status" value="1"/>
</dbReference>
<name>A0A7S1B8Q0_9STRA</name>
<gene>
    <name evidence="2" type="ORF">CHYS00102_LOCUS5667</name>
</gene>
<dbReference type="CDD" id="cd07067">
    <property type="entry name" value="HP_PGM_like"/>
    <property type="match status" value="1"/>
</dbReference>
<dbReference type="Gene3D" id="3.40.50.1240">
    <property type="entry name" value="Phosphoglycerate mutase-like"/>
    <property type="match status" value="1"/>
</dbReference>
<dbReference type="InterPro" id="IPR050275">
    <property type="entry name" value="PGM_Phosphatase"/>
</dbReference>
<dbReference type="GO" id="GO:0016791">
    <property type="term" value="F:phosphatase activity"/>
    <property type="evidence" value="ECO:0007669"/>
    <property type="project" value="TreeGrafter"/>
</dbReference>
<reference evidence="2" key="1">
    <citation type="submission" date="2021-01" db="EMBL/GenBank/DDBJ databases">
        <authorList>
            <person name="Corre E."/>
            <person name="Pelletier E."/>
            <person name="Niang G."/>
            <person name="Scheremetjew M."/>
            <person name="Finn R."/>
            <person name="Kale V."/>
            <person name="Holt S."/>
            <person name="Cochrane G."/>
            <person name="Meng A."/>
            <person name="Brown T."/>
            <person name="Cohen L."/>
        </authorList>
    </citation>
    <scope>NUCLEOTIDE SEQUENCE</scope>
    <source>
        <strain evidence="2">308</strain>
    </source>
</reference>
<dbReference type="EMBL" id="HBFR01007839">
    <property type="protein sequence ID" value="CAD8878483.1"/>
    <property type="molecule type" value="Transcribed_RNA"/>
</dbReference>
<accession>A0A7S1B8Q0</accession>
<dbReference type="InterPro" id="IPR029033">
    <property type="entry name" value="His_PPase_superfam"/>
</dbReference>
<dbReference type="SMART" id="SM00855">
    <property type="entry name" value="PGAM"/>
    <property type="match status" value="1"/>
</dbReference>
<dbReference type="SUPFAM" id="SSF53254">
    <property type="entry name" value="Phosphoglycerate mutase-like"/>
    <property type="match status" value="1"/>
</dbReference>
<organism evidence="2">
    <name type="scientific">Corethron hystrix</name>
    <dbReference type="NCBI Taxonomy" id="216773"/>
    <lineage>
        <taxon>Eukaryota</taxon>
        <taxon>Sar</taxon>
        <taxon>Stramenopiles</taxon>
        <taxon>Ochrophyta</taxon>
        <taxon>Bacillariophyta</taxon>
        <taxon>Coscinodiscophyceae</taxon>
        <taxon>Corethrophycidae</taxon>
        <taxon>Corethrales</taxon>
        <taxon>Corethraceae</taxon>
        <taxon>Corethron</taxon>
    </lineage>
</organism>
<dbReference type="PANTHER" id="PTHR48100:SF1">
    <property type="entry name" value="HISTIDINE PHOSPHATASE FAMILY PROTEIN-RELATED"/>
    <property type="match status" value="1"/>
</dbReference>
<sequence length="264" mass="28839">MEQIDAELPVPGDIALRFYFVRHGEAEGNVAGIRLGQSESPLTAHGRVQAAAAGKSLASTVPVFWRFYSSDLGRTVETATVLKNARQRQFLSVGNSATKDPDGSMSLEASLRERAKGVYELKKRGLTYQEAYSEHLRRGGSPDTIPLEETDDEVFTRVRQWIKRVLDEAIDEISADRKLIDAAFNLSVLCVSHSGLIRATLGHLFNIDSSEISVPNASISIVEIKAGGCDGFIAKLVQPPDDSHMGPESYSRNYIINTVLTSSS</sequence>
<evidence type="ECO:0000256" key="1">
    <source>
        <dbReference type="PIRSR" id="PIRSR613078-2"/>
    </source>
</evidence>
<evidence type="ECO:0008006" key="3">
    <source>
        <dbReference type="Google" id="ProtNLM"/>
    </source>
</evidence>
<dbReference type="AlphaFoldDB" id="A0A7S1B8Q0"/>
<feature type="binding site" evidence="1">
    <location>
        <begin position="22"/>
        <end position="29"/>
    </location>
    <ligand>
        <name>substrate</name>
    </ligand>
</feature>